<dbReference type="Gene3D" id="3.40.50.720">
    <property type="entry name" value="NAD(P)-binding Rossmann-like Domain"/>
    <property type="match status" value="1"/>
</dbReference>
<dbReference type="PANTHER" id="PTHR43238:SF1">
    <property type="entry name" value="GDP-L-FUCOSE SYNTHASE"/>
    <property type="match status" value="1"/>
</dbReference>
<protein>
    <recommendedName>
        <fullName evidence="2">NAD(P)-binding domain-containing protein</fullName>
    </recommendedName>
</protein>
<sequence length="75" mass="8575">VNLGSDLEIPIKDLAELIAKFCGFKGKINWDTSKPDGQPRRKLDISKAEKEFGFRAKMNFEEGLKRAIGWYKENS</sequence>
<dbReference type="SUPFAM" id="SSF51735">
    <property type="entry name" value="NAD(P)-binding Rossmann-fold domains"/>
    <property type="match status" value="1"/>
</dbReference>
<dbReference type="Gene3D" id="3.90.25.10">
    <property type="entry name" value="UDP-galactose 4-epimerase, domain 1"/>
    <property type="match status" value="1"/>
</dbReference>
<comment type="caution">
    <text evidence="1">The sequence shown here is derived from an EMBL/GenBank/DDBJ whole genome shotgun (WGS) entry which is preliminary data.</text>
</comment>
<reference evidence="1" key="1">
    <citation type="journal article" date="2014" name="Front. Microbiol.">
        <title>High frequency of phylogenetically diverse reductive dehalogenase-homologous genes in deep subseafloor sedimentary metagenomes.</title>
        <authorList>
            <person name="Kawai M."/>
            <person name="Futagami T."/>
            <person name="Toyoda A."/>
            <person name="Takaki Y."/>
            <person name="Nishi S."/>
            <person name="Hori S."/>
            <person name="Arai W."/>
            <person name="Tsubouchi T."/>
            <person name="Morono Y."/>
            <person name="Uchiyama I."/>
            <person name="Ito T."/>
            <person name="Fujiyama A."/>
            <person name="Inagaki F."/>
            <person name="Takami H."/>
        </authorList>
    </citation>
    <scope>NUCLEOTIDE SEQUENCE</scope>
    <source>
        <strain evidence="1">Expedition CK06-06</strain>
    </source>
</reference>
<gene>
    <name evidence="1" type="ORF">S01H1_54944</name>
</gene>
<dbReference type="AlphaFoldDB" id="X0W9L9"/>
<organism evidence="1">
    <name type="scientific">marine sediment metagenome</name>
    <dbReference type="NCBI Taxonomy" id="412755"/>
    <lineage>
        <taxon>unclassified sequences</taxon>
        <taxon>metagenomes</taxon>
        <taxon>ecological metagenomes</taxon>
    </lineage>
</organism>
<dbReference type="EMBL" id="BARS01035681">
    <property type="protein sequence ID" value="GAG21293.1"/>
    <property type="molecule type" value="Genomic_DNA"/>
</dbReference>
<evidence type="ECO:0000313" key="1">
    <source>
        <dbReference type="EMBL" id="GAG21293.1"/>
    </source>
</evidence>
<dbReference type="PANTHER" id="PTHR43238">
    <property type="entry name" value="GDP-L-FUCOSE SYNTHASE"/>
    <property type="match status" value="1"/>
</dbReference>
<feature type="non-terminal residue" evidence="1">
    <location>
        <position position="1"/>
    </location>
</feature>
<dbReference type="InterPro" id="IPR036291">
    <property type="entry name" value="NAD(P)-bd_dom_sf"/>
</dbReference>
<dbReference type="GO" id="GO:0050577">
    <property type="term" value="F:GDP-L-fucose synthase activity"/>
    <property type="evidence" value="ECO:0007669"/>
    <property type="project" value="TreeGrafter"/>
</dbReference>
<proteinExistence type="predicted"/>
<accession>X0W9L9</accession>
<evidence type="ECO:0008006" key="2">
    <source>
        <dbReference type="Google" id="ProtNLM"/>
    </source>
</evidence>
<name>X0W9L9_9ZZZZ</name>